<dbReference type="Pfam" id="PF13899">
    <property type="entry name" value="Thioredoxin_7"/>
    <property type="match status" value="1"/>
</dbReference>
<dbReference type="InterPro" id="IPR003834">
    <property type="entry name" value="Cyt_c_assmbl_TM_dom"/>
</dbReference>
<feature type="domain" description="Cytochrome C biogenesis protein transmembrane" evidence="8">
    <location>
        <begin position="192"/>
        <end position="403"/>
    </location>
</feature>
<comment type="subcellular location">
    <subcellularLocation>
        <location evidence="1">Membrane</location>
        <topology evidence="1">Multi-pass membrane protein</topology>
    </subcellularLocation>
</comment>
<dbReference type="Gene3D" id="3.40.30.10">
    <property type="entry name" value="Glutaredoxin"/>
    <property type="match status" value="1"/>
</dbReference>
<dbReference type="PANTHER" id="PTHR32234:SF0">
    <property type="entry name" value="THIOL:DISULFIDE INTERCHANGE PROTEIN DSBD"/>
    <property type="match status" value="1"/>
</dbReference>
<dbReference type="GO" id="GO:0016020">
    <property type="term" value="C:membrane"/>
    <property type="evidence" value="ECO:0007669"/>
    <property type="project" value="UniProtKB-SubCell"/>
</dbReference>
<dbReference type="GO" id="GO:0045454">
    <property type="term" value="P:cell redox homeostasis"/>
    <property type="evidence" value="ECO:0007669"/>
    <property type="project" value="TreeGrafter"/>
</dbReference>
<feature type="transmembrane region" description="Helical" evidence="6">
    <location>
        <begin position="269"/>
        <end position="289"/>
    </location>
</feature>
<feature type="transmembrane region" description="Helical" evidence="6">
    <location>
        <begin position="349"/>
        <end position="369"/>
    </location>
</feature>
<proteinExistence type="predicted"/>
<name>A0A5P2FZQ0_9BACT</name>
<feature type="signal peptide" evidence="7">
    <location>
        <begin position="1"/>
        <end position="23"/>
    </location>
</feature>
<dbReference type="GO" id="GO:0017004">
    <property type="term" value="P:cytochrome complex assembly"/>
    <property type="evidence" value="ECO:0007669"/>
    <property type="project" value="UniProtKB-KW"/>
</dbReference>
<dbReference type="SUPFAM" id="SSF52833">
    <property type="entry name" value="Thioredoxin-like"/>
    <property type="match status" value="1"/>
</dbReference>
<feature type="transmembrane region" description="Helical" evidence="6">
    <location>
        <begin position="192"/>
        <end position="213"/>
    </location>
</feature>
<accession>A0A5P2FZQ0</accession>
<dbReference type="EMBL" id="CP044016">
    <property type="protein sequence ID" value="QES87329.1"/>
    <property type="molecule type" value="Genomic_DNA"/>
</dbReference>
<evidence type="ECO:0000256" key="3">
    <source>
        <dbReference type="ARBA" id="ARBA00022748"/>
    </source>
</evidence>
<keyword evidence="5 6" id="KW-0472">Membrane</keyword>
<dbReference type="AlphaFoldDB" id="A0A5P2FZQ0"/>
<keyword evidence="4 6" id="KW-1133">Transmembrane helix</keyword>
<dbReference type="GO" id="GO:0015035">
    <property type="term" value="F:protein-disulfide reductase activity"/>
    <property type="evidence" value="ECO:0007669"/>
    <property type="project" value="TreeGrafter"/>
</dbReference>
<evidence type="ECO:0000256" key="5">
    <source>
        <dbReference type="ARBA" id="ARBA00023136"/>
    </source>
</evidence>
<dbReference type="KEGG" id="arac:E0W69_001180"/>
<feature type="transmembrane region" description="Helical" evidence="6">
    <location>
        <begin position="234"/>
        <end position="257"/>
    </location>
</feature>
<keyword evidence="2 6" id="KW-0812">Transmembrane</keyword>
<dbReference type="PANTHER" id="PTHR32234">
    <property type="entry name" value="THIOL:DISULFIDE INTERCHANGE PROTEIN DSBD"/>
    <property type="match status" value="1"/>
</dbReference>
<evidence type="ECO:0000313" key="9">
    <source>
        <dbReference type="EMBL" id="QES87329.1"/>
    </source>
</evidence>
<gene>
    <name evidence="9" type="ORF">E0W69_001180</name>
</gene>
<dbReference type="Pfam" id="PF02683">
    <property type="entry name" value="DsbD_TM"/>
    <property type="match status" value="1"/>
</dbReference>
<feature type="transmembrane region" description="Helical" evidence="6">
    <location>
        <begin position="381"/>
        <end position="398"/>
    </location>
</feature>
<evidence type="ECO:0000256" key="4">
    <source>
        <dbReference type="ARBA" id="ARBA00022989"/>
    </source>
</evidence>
<dbReference type="InterPro" id="IPR036249">
    <property type="entry name" value="Thioredoxin-like_sf"/>
</dbReference>
<keyword evidence="7" id="KW-0732">Signal</keyword>
<dbReference type="OrthoDB" id="9811036at2"/>
<feature type="transmembrane region" description="Helical" evidence="6">
    <location>
        <begin position="418"/>
        <end position="435"/>
    </location>
</feature>
<evidence type="ECO:0000259" key="8">
    <source>
        <dbReference type="Pfam" id="PF02683"/>
    </source>
</evidence>
<dbReference type="RefSeq" id="WP_131328207.1">
    <property type="nucleotide sequence ID" value="NZ_CP044016.1"/>
</dbReference>
<feature type="chain" id="PRO_5024331993" evidence="7">
    <location>
        <begin position="24"/>
        <end position="674"/>
    </location>
</feature>
<evidence type="ECO:0000256" key="7">
    <source>
        <dbReference type="SAM" id="SignalP"/>
    </source>
</evidence>
<sequence length="674" mass="74037">MKFFSRIILFALLMLQLSNTTQAQKTDKPTITIAANRVSDSVVNLIIHTELPTGFKLFSLASKAKDDAFISSFSLDKSLEKYTKPEDKITEDGKLQSATDADAGQEIFFFSDSNTISETLYIPASEDIRVKGTYSWLGKLNTDFPSGDTTFSVGISGNTTVATGIDTNKSSVANASVEEPTVGAKDSSALSIFWTCFLAGLIMVFTPCVFPLIPVTVSFFLKKSSTKAEGVRNAIWYSLSIILIYTIPTFIITKVAGDAAMYKIATSSVANILFFLIFLIFAISFFGAFELTLPSSWANKADEKAGKGGLLGIFFMALTLVIVSFSCTGPIVGTLLAQVSGTSAKMAPVFGMLGLSAGLAIPFSLFAFFPSLLKSLPKSGGWLNSVKVVFGFVELALAMKFLSSVDLIYGWHLLDREIFLVIWIVLSFLCGLYLLGKLKFSHDSDLKYISIPRLFFAIAVFCFGLYLFPGLWGAPLKAMSGLLPPTTTQDFNLDELQYKIGNSANVAPAAGTSAALPPKLYTDKLHDAPFGLTTYYDLDEGIAASKALNKPIMLDFTGHSCPNCRKMENEVWSNPDVLNRLRNDFVIISLYVDEYSDLPSSQVYKDKNGKEISTLGDKNLDYEKTKFGFNAQPLYMFIDADQKPLDNTKYGYDPDIQKFIKHLDLVKSNFEKEK</sequence>
<keyword evidence="10" id="KW-1185">Reference proteome</keyword>
<evidence type="ECO:0000313" key="10">
    <source>
        <dbReference type="Proteomes" id="UP000292424"/>
    </source>
</evidence>
<evidence type="ECO:0000256" key="1">
    <source>
        <dbReference type="ARBA" id="ARBA00004141"/>
    </source>
</evidence>
<feature type="transmembrane region" description="Helical" evidence="6">
    <location>
        <begin position="310"/>
        <end position="337"/>
    </location>
</feature>
<reference evidence="9 10" key="1">
    <citation type="submission" date="2019-09" db="EMBL/GenBank/DDBJ databases">
        <title>Complete genome sequence of Arachidicoccus sp. B3-10 isolated from apple orchard soil.</title>
        <authorList>
            <person name="Kim H.S."/>
            <person name="Han K.-I."/>
            <person name="Suh M.K."/>
            <person name="Lee K.C."/>
            <person name="Eom M.K."/>
            <person name="Kim J.-S."/>
            <person name="Kang S.W."/>
            <person name="Sin Y."/>
            <person name="Lee J.-S."/>
        </authorList>
    </citation>
    <scope>NUCLEOTIDE SEQUENCE [LARGE SCALE GENOMIC DNA]</scope>
    <source>
        <strain evidence="9 10">B3-10</strain>
    </source>
</reference>
<dbReference type="Proteomes" id="UP000292424">
    <property type="component" value="Chromosome"/>
</dbReference>
<protein>
    <submittedName>
        <fullName evidence="9">Thioredoxin fold domain-containing protein</fullName>
    </submittedName>
</protein>
<feature type="transmembrane region" description="Helical" evidence="6">
    <location>
        <begin position="455"/>
        <end position="474"/>
    </location>
</feature>
<evidence type="ECO:0000256" key="6">
    <source>
        <dbReference type="SAM" id="Phobius"/>
    </source>
</evidence>
<organism evidence="9 10">
    <name type="scientific">Rhizosphaericola mali</name>
    <dbReference type="NCBI Taxonomy" id="2545455"/>
    <lineage>
        <taxon>Bacteria</taxon>
        <taxon>Pseudomonadati</taxon>
        <taxon>Bacteroidota</taxon>
        <taxon>Chitinophagia</taxon>
        <taxon>Chitinophagales</taxon>
        <taxon>Chitinophagaceae</taxon>
        <taxon>Rhizosphaericola</taxon>
    </lineage>
</organism>
<keyword evidence="3" id="KW-0201">Cytochrome c-type biogenesis</keyword>
<evidence type="ECO:0000256" key="2">
    <source>
        <dbReference type="ARBA" id="ARBA00022692"/>
    </source>
</evidence>